<feature type="region of interest" description="Disordered" evidence="1">
    <location>
        <begin position="1"/>
        <end position="22"/>
    </location>
</feature>
<keyword evidence="3" id="KW-1185">Reference proteome</keyword>
<sequence>MLTSLFGDLGPFNEPPGRGRRWGADTPPADFAATAILESSATEVNDRGQMVDKHTRDLFVVGSPAQAIRQHLAETRADLQTASRQITLFDPGRMWAAGVVKALSDASGQPVERLHLRRQNTLATIALIERTALPRRLEEPLKIYHTDVREAGSEAQAIPIALMESSHLTVVIVAPMSVAALDDIATRLHAAALGQLWRCPHLLFMLSTPMAAHASRIRALPWPGRLHVAVSTEPMTSASNVWNAILHTWNEVKALPSWDEMALAAADGERTYPIRVADLGGPSAAAVAPEEHRASDAAAAPAPQKGDAPLGGLDGGRLYRALNQLMQLEGMLGCCAVDATTGLVLQAERAADAPDLPLELAAATHTEVLRAHRRQAGSLGTTDRVEEIIVTQGPRHQVLRTLSAQPQVFLLAVLDKQRTNLALARFKIMEAEKSLG</sequence>
<name>A0ABY6MQ89_9BURK</name>
<feature type="region of interest" description="Disordered" evidence="1">
    <location>
        <begin position="286"/>
        <end position="308"/>
    </location>
</feature>
<feature type="compositionally biased region" description="Low complexity" evidence="1">
    <location>
        <begin position="296"/>
        <end position="308"/>
    </location>
</feature>
<accession>A0ABY6MQ89</accession>
<evidence type="ECO:0008006" key="4">
    <source>
        <dbReference type="Google" id="ProtNLM"/>
    </source>
</evidence>
<dbReference type="RefSeq" id="WP_264891290.1">
    <property type="nucleotide sequence ID" value="NZ_CP110257.1"/>
</dbReference>
<gene>
    <name evidence="2" type="ORF">OMP39_08335</name>
</gene>
<dbReference type="Gene3D" id="3.30.450.30">
    <property type="entry name" value="Dynein light chain 2a, cytoplasmic"/>
    <property type="match status" value="1"/>
</dbReference>
<proteinExistence type="predicted"/>
<organism evidence="2 3">
    <name type="scientific">Caldimonas aquatica</name>
    <dbReference type="NCBI Taxonomy" id="376175"/>
    <lineage>
        <taxon>Bacteria</taxon>
        <taxon>Pseudomonadati</taxon>
        <taxon>Pseudomonadota</taxon>
        <taxon>Betaproteobacteria</taxon>
        <taxon>Burkholderiales</taxon>
        <taxon>Sphaerotilaceae</taxon>
        <taxon>Caldimonas</taxon>
    </lineage>
</organism>
<protein>
    <recommendedName>
        <fullName evidence="4">Roadblock/LAMTOR2 domain-containing protein</fullName>
    </recommendedName>
</protein>
<reference evidence="2" key="1">
    <citation type="submission" date="2022-10" db="EMBL/GenBank/DDBJ databases">
        <title>Complete genome sequence of Schlegelella aquatica LMG 23380.</title>
        <authorList>
            <person name="Musilova J."/>
            <person name="Kourilova X."/>
            <person name="Bezdicek M."/>
            <person name="Hermankova K."/>
            <person name="Obruca S."/>
            <person name="Sedlar K."/>
        </authorList>
    </citation>
    <scope>NUCLEOTIDE SEQUENCE</scope>
    <source>
        <strain evidence="2">LMG 23380</strain>
    </source>
</reference>
<evidence type="ECO:0000256" key="1">
    <source>
        <dbReference type="SAM" id="MobiDB-lite"/>
    </source>
</evidence>
<evidence type="ECO:0000313" key="3">
    <source>
        <dbReference type="Proteomes" id="UP001163266"/>
    </source>
</evidence>
<dbReference type="Proteomes" id="UP001163266">
    <property type="component" value="Chromosome"/>
</dbReference>
<evidence type="ECO:0000313" key="2">
    <source>
        <dbReference type="EMBL" id="UZD53707.1"/>
    </source>
</evidence>
<dbReference type="EMBL" id="CP110257">
    <property type="protein sequence ID" value="UZD53707.1"/>
    <property type="molecule type" value="Genomic_DNA"/>
</dbReference>